<name>A0A653BP46_CALMS</name>
<proteinExistence type="predicted"/>
<organism evidence="1 2">
    <name type="scientific">Callosobruchus maculatus</name>
    <name type="common">Southern cowpea weevil</name>
    <name type="synonym">Pulse bruchid</name>
    <dbReference type="NCBI Taxonomy" id="64391"/>
    <lineage>
        <taxon>Eukaryota</taxon>
        <taxon>Metazoa</taxon>
        <taxon>Ecdysozoa</taxon>
        <taxon>Arthropoda</taxon>
        <taxon>Hexapoda</taxon>
        <taxon>Insecta</taxon>
        <taxon>Pterygota</taxon>
        <taxon>Neoptera</taxon>
        <taxon>Endopterygota</taxon>
        <taxon>Coleoptera</taxon>
        <taxon>Polyphaga</taxon>
        <taxon>Cucujiformia</taxon>
        <taxon>Chrysomeloidea</taxon>
        <taxon>Chrysomelidae</taxon>
        <taxon>Bruchinae</taxon>
        <taxon>Bruchini</taxon>
        <taxon>Callosobruchus</taxon>
    </lineage>
</organism>
<evidence type="ECO:0000313" key="2">
    <source>
        <dbReference type="Proteomes" id="UP000410492"/>
    </source>
</evidence>
<dbReference type="AlphaFoldDB" id="A0A653BP46"/>
<feature type="non-terminal residue" evidence="1">
    <location>
        <position position="70"/>
    </location>
</feature>
<accession>A0A653BP46</accession>
<sequence length="70" mass="8373">MCSQYRANVIQYSIVFPLSIQHCTNIYLQYCTYQHKWNTVPILQKQYHKITYWANLGKKEKTNIAIPECC</sequence>
<dbReference type="EMBL" id="CAACVG010003269">
    <property type="protein sequence ID" value="VEN37367.1"/>
    <property type="molecule type" value="Genomic_DNA"/>
</dbReference>
<keyword evidence="2" id="KW-1185">Reference proteome</keyword>
<gene>
    <name evidence="1" type="ORF">CALMAC_LOCUS2640</name>
</gene>
<protein>
    <submittedName>
        <fullName evidence="1">Uncharacterized protein</fullName>
    </submittedName>
</protein>
<reference evidence="1 2" key="1">
    <citation type="submission" date="2019-01" db="EMBL/GenBank/DDBJ databases">
        <authorList>
            <person name="Sayadi A."/>
        </authorList>
    </citation>
    <scope>NUCLEOTIDE SEQUENCE [LARGE SCALE GENOMIC DNA]</scope>
</reference>
<evidence type="ECO:0000313" key="1">
    <source>
        <dbReference type="EMBL" id="VEN37367.1"/>
    </source>
</evidence>
<dbReference type="Proteomes" id="UP000410492">
    <property type="component" value="Unassembled WGS sequence"/>
</dbReference>